<evidence type="ECO:0000313" key="5">
    <source>
        <dbReference type="EMBL" id="TFE29463.1"/>
    </source>
</evidence>
<keyword evidence="1" id="KW-0805">Transcription regulation</keyword>
<dbReference type="OrthoDB" id="9803764at2"/>
<gene>
    <name evidence="5" type="ORF">E2980_05555</name>
</gene>
<accession>A0A4Y8M4D5</accession>
<evidence type="ECO:0000259" key="4">
    <source>
        <dbReference type="PROSITE" id="PS01124"/>
    </source>
</evidence>
<dbReference type="InterPro" id="IPR037923">
    <property type="entry name" value="HTH-like"/>
</dbReference>
<evidence type="ECO:0000256" key="1">
    <source>
        <dbReference type="ARBA" id="ARBA00023015"/>
    </source>
</evidence>
<dbReference type="EMBL" id="SOMN01000004">
    <property type="protein sequence ID" value="TFE29463.1"/>
    <property type="molecule type" value="Genomic_DNA"/>
</dbReference>
<protein>
    <submittedName>
        <fullName evidence="5">Helix-turn-helix domain-containing protein</fullName>
    </submittedName>
</protein>
<dbReference type="InterPro" id="IPR003313">
    <property type="entry name" value="AraC-bd"/>
</dbReference>
<keyword evidence="6" id="KW-1185">Reference proteome</keyword>
<dbReference type="PANTHER" id="PTHR43280">
    <property type="entry name" value="ARAC-FAMILY TRANSCRIPTIONAL REGULATOR"/>
    <property type="match status" value="1"/>
</dbReference>
<evidence type="ECO:0000256" key="3">
    <source>
        <dbReference type="ARBA" id="ARBA00023163"/>
    </source>
</evidence>
<dbReference type="SUPFAM" id="SSF51215">
    <property type="entry name" value="Regulatory protein AraC"/>
    <property type="match status" value="1"/>
</dbReference>
<sequence>MSSYSRDDLDIPKATIFGGHYDEDESYSIPRPKGMKDWLIFYTLSGEGFIRTPSGEKRCGTGQIGLLKSGVPHEYGTVAGQRWNFVWAHFQKLSETDYLPDEEALIHALPEGHMRERVYRDFQNLLHDSRDRSAFWHTLCENSLRDIILLIAQRLEKKIDSRIEHALQFLTRSMKNEIRIDDLARYAGLSASRFSHLFKQEIGESVVEHLNRMRLRQAALLMEHMGRTATEASLDVGFNNYNHFATLFRKTYGLSPRGFVKHAKE</sequence>
<reference evidence="5 6" key="1">
    <citation type="submission" date="2019-03" db="EMBL/GenBank/DDBJ databases">
        <title>Cohnella endophytica sp. nov., a novel endophytic bacterium isolated from bark of Sonneratia apetala.</title>
        <authorList>
            <person name="Tuo L."/>
        </authorList>
    </citation>
    <scope>NUCLEOTIDE SEQUENCE [LARGE SCALE GENOMIC DNA]</scope>
    <source>
        <strain evidence="5 6">CCTCC AB 208254</strain>
    </source>
</reference>
<dbReference type="Gene3D" id="1.10.10.60">
    <property type="entry name" value="Homeodomain-like"/>
    <property type="match status" value="2"/>
</dbReference>
<dbReference type="PANTHER" id="PTHR43280:SF2">
    <property type="entry name" value="HTH-TYPE TRANSCRIPTIONAL REGULATOR EXSA"/>
    <property type="match status" value="1"/>
</dbReference>
<dbReference type="InterPro" id="IPR009057">
    <property type="entry name" value="Homeodomain-like_sf"/>
</dbReference>
<keyword evidence="3" id="KW-0804">Transcription</keyword>
<dbReference type="Proteomes" id="UP000297900">
    <property type="component" value="Unassembled WGS sequence"/>
</dbReference>
<dbReference type="SUPFAM" id="SSF46689">
    <property type="entry name" value="Homeodomain-like"/>
    <property type="match status" value="2"/>
</dbReference>
<name>A0A4Y8M4D5_9BACL</name>
<dbReference type="GO" id="GO:0003700">
    <property type="term" value="F:DNA-binding transcription factor activity"/>
    <property type="evidence" value="ECO:0007669"/>
    <property type="project" value="InterPro"/>
</dbReference>
<dbReference type="RefSeq" id="WP_135151155.1">
    <property type="nucleotide sequence ID" value="NZ_SOMN01000004.1"/>
</dbReference>
<organism evidence="5 6">
    <name type="scientific">Cohnella luojiensis</name>
    <dbReference type="NCBI Taxonomy" id="652876"/>
    <lineage>
        <taxon>Bacteria</taxon>
        <taxon>Bacillati</taxon>
        <taxon>Bacillota</taxon>
        <taxon>Bacilli</taxon>
        <taxon>Bacillales</taxon>
        <taxon>Paenibacillaceae</taxon>
        <taxon>Cohnella</taxon>
    </lineage>
</organism>
<evidence type="ECO:0000256" key="2">
    <source>
        <dbReference type="ARBA" id="ARBA00023125"/>
    </source>
</evidence>
<dbReference type="Gene3D" id="2.60.120.280">
    <property type="entry name" value="Regulatory protein AraC"/>
    <property type="match status" value="1"/>
</dbReference>
<proteinExistence type="predicted"/>
<dbReference type="AlphaFoldDB" id="A0A4Y8M4D5"/>
<keyword evidence="2" id="KW-0238">DNA-binding</keyword>
<feature type="domain" description="HTH araC/xylS-type" evidence="4">
    <location>
        <begin position="164"/>
        <end position="262"/>
    </location>
</feature>
<dbReference type="Pfam" id="PF02311">
    <property type="entry name" value="AraC_binding"/>
    <property type="match status" value="1"/>
</dbReference>
<dbReference type="SMART" id="SM00342">
    <property type="entry name" value="HTH_ARAC"/>
    <property type="match status" value="1"/>
</dbReference>
<dbReference type="Pfam" id="PF12833">
    <property type="entry name" value="HTH_18"/>
    <property type="match status" value="1"/>
</dbReference>
<dbReference type="InterPro" id="IPR018060">
    <property type="entry name" value="HTH_AraC"/>
</dbReference>
<evidence type="ECO:0000313" key="6">
    <source>
        <dbReference type="Proteomes" id="UP000297900"/>
    </source>
</evidence>
<comment type="caution">
    <text evidence="5">The sequence shown here is derived from an EMBL/GenBank/DDBJ whole genome shotgun (WGS) entry which is preliminary data.</text>
</comment>
<dbReference type="GO" id="GO:0043565">
    <property type="term" value="F:sequence-specific DNA binding"/>
    <property type="evidence" value="ECO:0007669"/>
    <property type="project" value="InterPro"/>
</dbReference>
<dbReference type="PROSITE" id="PS01124">
    <property type="entry name" value="HTH_ARAC_FAMILY_2"/>
    <property type="match status" value="1"/>
</dbReference>